<dbReference type="GO" id="GO:0003677">
    <property type="term" value="F:DNA binding"/>
    <property type="evidence" value="ECO:0007669"/>
    <property type="project" value="InterPro"/>
</dbReference>
<name>A0A119HFD4_9BURK</name>
<evidence type="ECO:0000313" key="1">
    <source>
        <dbReference type="EMBL" id="KWA83759.1"/>
    </source>
</evidence>
<accession>A0A119HFD4</accession>
<dbReference type="InterPro" id="IPR011335">
    <property type="entry name" value="Restrct_endonuc-II-like"/>
</dbReference>
<dbReference type="EMBL" id="LPHD01000049">
    <property type="protein sequence ID" value="KWA83759.1"/>
    <property type="molecule type" value="Genomic_DNA"/>
</dbReference>
<dbReference type="SUPFAM" id="SSF52980">
    <property type="entry name" value="Restriction endonuclease-like"/>
    <property type="match status" value="1"/>
</dbReference>
<proteinExistence type="predicted"/>
<dbReference type="Pfam" id="PF09195">
    <property type="entry name" value="Endonuc-BglII"/>
    <property type="match status" value="1"/>
</dbReference>
<reference evidence="1 2" key="1">
    <citation type="submission" date="2015-11" db="EMBL/GenBank/DDBJ databases">
        <title>Expanding the genomic diversity of Burkholderia species for the development of highly accurate diagnostics.</title>
        <authorList>
            <person name="Sahl J."/>
            <person name="Keim P."/>
            <person name="Wagner D."/>
        </authorList>
    </citation>
    <scope>NUCLEOTIDE SEQUENCE [LARGE SCALE GENOMIC DNA]</scope>
    <source>
        <strain evidence="1 2">MSMB2087WGS</strain>
    </source>
</reference>
<dbReference type="InterPro" id="IPR015278">
    <property type="entry name" value="BglII-like"/>
</dbReference>
<protein>
    <recommendedName>
        <fullName evidence="3">Restriction endonuclease</fullName>
    </recommendedName>
</protein>
<sequence>MKVVRFDHNTEHALETEFVHSSVANLISVLKNTPVPYREEKSENQKSKSILQPVLNAFIEQELVEHGWDREYRVTGDVETGGMRVDFCRRSDDKLCVVEVQFGNVGRFYGDMWKFLHLQAQGRLALAVHVALTDETAAFTDSGISTYETSVRRVLEVADTTLKAIPVPIICLGLSHQGAELVDFAQTRFKNTKMLQGEGAKAKIHHAVAQLRRGVPLDQVGPPNGIREQIRRAAASVQAALF</sequence>
<dbReference type="AlphaFoldDB" id="A0A119HFD4"/>
<dbReference type="Gene3D" id="3.40.91.20">
    <property type="match status" value="1"/>
</dbReference>
<comment type="caution">
    <text evidence="1">The sequence shown here is derived from an EMBL/GenBank/DDBJ whole genome shotgun (WGS) entry which is preliminary data.</text>
</comment>
<gene>
    <name evidence="1" type="ORF">WL29_20560</name>
</gene>
<dbReference type="GO" id="GO:0009307">
    <property type="term" value="P:DNA restriction-modification system"/>
    <property type="evidence" value="ECO:0007669"/>
    <property type="project" value="InterPro"/>
</dbReference>
<dbReference type="GO" id="GO:0009036">
    <property type="term" value="F:type II site-specific deoxyribonuclease activity"/>
    <property type="evidence" value="ECO:0007669"/>
    <property type="project" value="InterPro"/>
</dbReference>
<organism evidence="1 2">
    <name type="scientific">Burkholderia ubonensis</name>
    <dbReference type="NCBI Taxonomy" id="101571"/>
    <lineage>
        <taxon>Bacteria</taxon>
        <taxon>Pseudomonadati</taxon>
        <taxon>Pseudomonadota</taxon>
        <taxon>Betaproteobacteria</taxon>
        <taxon>Burkholderiales</taxon>
        <taxon>Burkholderiaceae</taxon>
        <taxon>Burkholderia</taxon>
        <taxon>Burkholderia cepacia complex</taxon>
    </lineage>
</organism>
<dbReference type="RefSeq" id="WP_060191919.1">
    <property type="nucleotide sequence ID" value="NZ_LPHD01000049.1"/>
</dbReference>
<evidence type="ECO:0008006" key="3">
    <source>
        <dbReference type="Google" id="ProtNLM"/>
    </source>
</evidence>
<dbReference type="Proteomes" id="UP000060630">
    <property type="component" value="Unassembled WGS sequence"/>
</dbReference>
<dbReference type="InterPro" id="IPR011338">
    <property type="entry name" value="BamHI/BglII/BstY"/>
</dbReference>
<evidence type="ECO:0000313" key="2">
    <source>
        <dbReference type="Proteomes" id="UP000060630"/>
    </source>
</evidence>
<dbReference type="GO" id="GO:0000287">
    <property type="term" value="F:magnesium ion binding"/>
    <property type="evidence" value="ECO:0007669"/>
    <property type="project" value="InterPro"/>
</dbReference>